<proteinExistence type="predicted"/>
<feature type="domain" description="Nck-associated protein 5 C-terminal" evidence="4">
    <location>
        <begin position="1110"/>
        <end position="1390"/>
    </location>
</feature>
<feature type="compositionally biased region" description="Pro residues" evidence="2">
    <location>
        <begin position="837"/>
        <end position="846"/>
    </location>
</feature>
<dbReference type="Proteomes" id="UP001174136">
    <property type="component" value="Unassembled WGS sequence"/>
</dbReference>
<dbReference type="PANTHER" id="PTHR21740">
    <property type="entry name" value="NCK-ASSOCIATED PROTEIN 5"/>
    <property type="match status" value="1"/>
</dbReference>
<evidence type="ECO:0000256" key="3">
    <source>
        <dbReference type="SAM" id="SignalP"/>
    </source>
</evidence>
<dbReference type="InterPro" id="IPR026163">
    <property type="entry name" value="Nckap5l"/>
</dbReference>
<feature type="compositionally biased region" description="Pro residues" evidence="2">
    <location>
        <begin position="1084"/>
        <end position="1094"/>
    </location>
</feature>
<feature type="compositionally biased region" description="Polar residues" evidence="2">
    <location>
        <begin position="641"/>
        <end position="652"/>
    </location>
</feature>
<feature type="compositionally biased region" description="Basic and acidic residues" evidence="2">
    <location>
        <begin position="1514"/>
        <end position="1529"/>
    </location>
</feature>
<feature type="region of interest" description="Disordered" evidence="2">
    <location>
        <begin position="1345"/>
        <end position="1379"/>
    </location>
</feature>
<feature type="compositionally biased region" description="Basic and acidic residues" evidence="2">
    <location>
        <begin position="912"/>
        <end position="944"/>
    </location>
</feature>
<evidence type="ECO:0000259" key="4">
    <source>
        <dbReference type="Pfam" id="PF15246"/>
    </source>
</evidence>
<protein>
    <submittedName>
        <fullName evidence="5">Nck-associated protein 5-like</fullName>
    </submittedName>
</protein>
<feature type="chain" id="PRO_5041398092" evidence="3">
    <location>
        <begin position="29"/>
        <end position="1560"/>
    </location>
</feature>
<keyword evidence="1" id="KW-0175">Coiled coil</keyword>
<feature type="compositionally biased region" description="Basic and acidic residues" evidence="2">
    <location>
        <begin position="872"/>
        <end position="881"/>
    </location>
</feature>
<feature type="region of interest" description="Disordered" evidence="2">
    <location>
        <begin position="1465"/>
        <end position="1560"/>
    </location>
</feature>
<feature type="compositionally biased region" description="Low complexity" evidence="2">
    <location>
        <begin position="853"/>
        <end position="871"/>
    </location>
</feature>
<feature type="compositionally biased region" description="Polar residues" evidence="2">
    <location>
        <begin position="599"/>
        <end position="614"/>
    </location>
</feature>
<feature type="compositionally biased region" description="Acidic residues" evidence="2">
    <location>
        <begin position="770"/>
        <end position="787"/>
    </location>
</feature>
<feature type="region of interest" description="Disordered" evidence="2">
    <location>
        <begin position="234"/>
        <end position="265"/>
    </location>
</feature>
<feature type="region of interest" description="Disordered" evidence="2">
    <location>
        <begin position="583"/>
        <end position="1121"/>
    </location>
</feature>
<feature type="compositionally biased region" description="Polar residues" evidence="2">
    <location>
        <begin position="450"/>
        <end position="476"/>
    </location>
</feature>
<sequence length="1560" mass="167991">MWMMWKGRTLGSAQPVSLVIFCSAIVEAVSSSCHRGPESNRGSQITAGLSEATSGVPKAGRLLLRAVISPPWFCREREVPDRRARILKGADVTDENMMSDVTEQRMCDENFGSDEEGEEADVESYLEDNSSELMDRLRELEAENSALLLANESQREAYERCLDEVANHVVQALLNQKDLREECIKLKMLVFDLERQNRALCELFQQKLPNHPTAHYQFQAGPLPDYNAQLHNDSTKQVEAAQTEAQAKGNGYRTQHTSPGPRGPAASMEALSPFFKKKAHILEVLRKMEETDPLKFHPSTTSLSFCDYSQVLMSTEAVLAATADPVPLQLPLPLPSKVHHHHHHAHCRCSCSDADGHQHANGDGALKCEAGVTKPCGCHCTNSQDGPLKPCNHVCSPLPTAPTPPQSHLAPTTGTECHTKSTAVVESAAPPSKHSNKNDKHQQAAHVPQAANQSQEVTRAEQNTAESCPMGSSSEGLTGFYPSSSSSSSSYQPVPEKEGPQSGQADMEPTGSVHNGLPLPSVDPEEPSPSDIPERDTTDQEAPQCVRANASVSPSPSCLSDVKAAAINSPSKLLKFLKIPSMGEKTQSQASVSPVRLSPQLTRSSRIPCRTNNYEVYHSPVPPRRATTTERCRQPPPPPSRSESYPATHSAPTSPPQPEEDAASPPAKEGTYGSLSAPKASARMGLAVASALPKAPVQTRVPHYENVAHMSTRGGEEQRAPLPEKRTTLPSHSKVGGVGGRKLVKSLPDSVLRVPPQRKQSSSSPSSESTSDEEEEEEEEEDDEDSESPVWMTHHSLPSSSGLGKVQARPHYSREQDKREAEARENTAAQVPEALEQPPPPPPPAAPAKRSDSSSIPKRSGSSGPGRSPADSGHHAFKDRLAALGKLRSSEDLQVRPSEAPNTNSESAVAYSEERSKTTERPVEQQHKEEQRHGKYSDSLDGKAKIPSGGLKYPSSSQMYDAAAKAQSAGPVAVKPELCVPKTDSPKSKIGLPSPNADAPQVLRNNMRCPGSLNLTYAKAGFGPPSSNSPNKIPPKSPSKPSQGPSVHPRGAKPAEQPRYSSKSEERSKIGSKGKKTPTYGDSLPPPPPRPPASEPQEEKAPPPPVPSPQSAIEQKVMKGIEENMLKLQEQDRAMPAGVEVKQKSSNGIASWFGLKKSKLPALSRKAEGAKAKEEKREWKINIPSVGKDSQAKVAARCKEGVEGLNISTLMEKAEGLRRALEEERAYVERSGRGHSCEVVMDQSQGQLAVMYRGARSDNFMQQLLNRVDGKDVISVPQRRLSFDCKTSRPVFTQQGDVISHMGSAGISNVTLDENLADSVHSQHFAASGASTYTLDSGIGTFPLPDGSSGAAGRSLSKMRAGGGAEHRASGSPGRAGRRARTLDREMTSQEDCYSAPHRQLVPTMQYGSVLEGRGPAGVLREDKEAHGANMFSPRSKTWTFPNLKTPAGSAEVYLAVEEEEEEPVSFSSFRGSVKDGGPSSSSRGVVDPGSLPVPVQSGLGRRGKTRTPSIPEMSREAGLELLRERPEEAISPSRPQVLETPESLSDSLYDSLSSCGSQG</sequence>
<dbReference type="InterPro" id="IPR032769">
    <property type="entry name" value="NCKAP5_C"/>
</dbReference>
<dbReference type="GO" id="GO:0001578">
    <property type="term" value="P:microtubule bundle formation"/>
    <property type="evidence" value="ECO:0007669"/>
    <property type="project" value="TreeGrafter"/>
</dbReference>
<feature type="compositionally biased region" description="Low complexity" evidence="2">
    <location>
        <begin position="1544"/>
        <end position="1560"/>
    </location>
</feature>
<reference evidence="5" key="1">
    <citation type="journal article" date="2023" name="Front. Mar. Sci.">
        <title>A new Merluccius polli reference genome to investigate the effects of global change in West African waters.</title>
        <authorList>
            <person name="Mateo J.L."/>
            <person name="Blanco-Fernandez C."/>
            <person name="Garcia-Vazquez E."/>
            <person name="Machado-Schiaffino G."/>
        </authorList>
    </citation>
    <scope>NUCLEOTIDE SEQUENCE</scope>
    <source>
        <strain evidence="5">C29</strain>
        <tissue evidence="5">Fin</tissue>
    </source>
</reference>
<dbReference type="GO" id="GO:0035371">
    <property type="term" value="C:microtubule plus-end"/>
    <property type="evidence" value="ECO:0007669"/>
    <property type="project" value="TreeGrafter"/>
</dbReference>
<feature type="compositionally biased region" description="Basic and acidic residues" evidence="2">
    <location>
        <begin position="714"/>
        <end position="727"/>
    </location>
</feature>
<keyword evidence="3" id="KW-0732">Signal</keyword>
<evidence type="ECO:0000256" key="1">
    <source>
        <dbReference type="SAM" id="Coils"/>
    </source>
</evidence>
<dbReference type="GO" id="GO:0007019">
    <property type="term" value="P:microtubule depolymerization"/>
    <property type="evidence" value="ECO:0007669"/>
    <property type="project" value="TreeGrafter"/>
</dbReference>
<evidence type="ECO:0000313" key="5">
    <source>
        <dbReference type="EMBL" id="KAK0146823.1"/>
    </source>
</evidence>
<dbReference type="EMBL" id="JAOPHQ010002558">
    <property type="protein sequence ID" value="KAK0146823.1"/>
    <property type="molecule type" value="Genomic_DNA"/>
</dbReference>
<organism evidence="5 6">
    <name type="scientific">Merluccius polli</name>
    <name type="common">Benguela hake</name>
    <name type="synonym">Merluccius cadenati</name>
    <dbReference type="NCBI Taxonomy" id="89951"/>
    <lineage>
        <taxon>Eukaryota</taxon>
        <taxon>Metazoa</taxon>
        <taxon>Chordata</taxon>
        <taxon>Craniata</taxon>
        <taxon>Vertebrata</taxon>
        <taxon>Euteleostomi</taxon>
        <taxon>Actinopterygii</taxon>
        <taxon>Neopterygii</taxon>
        <taxon>Teleostei</taxon>
        <taxon>Neoteleostei</taxon>
        <taxon>Acanthomorphata</taxon>
        <taxon>Zeiogadaria</taxon>
        <taxon>Gadariae</taxon>
        <taxon>Gadiformes</taxon>
        <taxon>Gadoidei</taxon>
        <taxon>Merlucciidae</taxon>
        <taxon>Merluccius</taxon>
    </lineage>
</organism>
<keyword evidence="6" id="KW-1185">Reference proteome</keyword>
<evidence type="ECO:0000313" key="6">
    <source>
        <dbReference type="Proteomes" id="UP001174136"/>
    </source>
</evidence>
<gene>
    <name evidence="5" type="primary">NCKAP5L</name>
    <name evidence="5" type="ORF">N1851_013842</name>
</gene>
<evidence type="ECO:0000256" key="2">
    <source>
        <dbReference type="SAM" id="MobiDB-lite"/>
    </source>
</evidence>
<feature type="signal peptide" evidence="3">
    <location>
        <begin position="1"/>
        <end position="28"/>
    </location>
</feature>
<name>A0AA47P3Z4_MERPO</name>
<accession>A0AA47P3Z4</accession>
<feature type="compositionally biased region" description="Basic and acidic residues" evidence="2">
    <location>
        <begin position="812"/>
        <end position="825"/>
    </location>
</feature>
<comment type="caution">
    <text evidence="5">The sequence shown here is derived from an EMBL/GenBank/DDBJ whole genome shotgun (WGS) entry which is preliminary data.</text>
</comment>
<feature type="region of interest" description="Disordered" evidence="2">
    <location>
        <begin position="403"/>
        <end position="560"/>
    </location>
</feature>
<feature type="coiled-coil region" evidence="1">
    <location>
        <begin position="123"/>
        <end position="157"/>
    </location>
</feature>
<dbReference type="PANTHER" id="PTHR21740:SF3">
    <property type="entry name" value="NCK-ASSOCIATED PROTEIN 5-LIKE"/>
    <property type="match status" value="1"/>
</dbReference>
<feature type="compositionally biased region" description="Polar residues" evidence="2">
    <location>
        <begin position="409"/>
        <end position="424"/>
    </location>
</feature>
<dbReference type="Pfam" id="PF15246">
    <property type="entry name" value="NCKAP5"/>
    <property type="match status" value="1"/>
</dbReference>